<accession>A0ABT6Z0J5</accession>
<protein>
    <recommendedName>
        <fullName evidence="3">Lipoprotein</fullName>
    </recommendedName>
</protein>
<reference evidence="1 2" key="1">
    <citation type="submission" date="2023-05" db="EMBL/GenBank/DDBJ databases">
        <title>Novel species of genus Flectobacillus isolated from stream in China.</title>
        <authorList>
            <person name="Lu H."/>
        </authorList>
    </citation>
    <scope>NUCLEOTIDE SEQUENCE [LARGE SCALE GENOMIC DNA]</scope>
    <source>
        <strain evidence="1 2">LFS242W</strain>
    </source>
</reference>
<dbReference type="Proteomes" id="UP001225761">
    <property type="component" value="Unassembled WGS sequence"/>
</dbReference>
<evidence type="ECO:0000313" key="1">
    <source>
        <dbReference type="EMBL" id="MDI9874651.1"/>
    </source>
</evidence>
<evidence type="ECO:0008006" key="3">
    <source>
        <dbReference type="Google" id="ProtNLM"/>
    </source>
</evidence>
<dbReference type="EMBL" id="JASHIE010000005">
    <property type="protein sequence ID" value="MDI9874651.1"/>
    <property type="molecule type" value="Genomic_DNA"/>
</dbReference>
<sequence length="153" mass="18152">MKKVLFCLLFASCTVQKQVPVYNSEAKIIFFCKESEDSNEINVRKSKSWVERLQVRFPDLYFVSRSFNVESSRDFKEQLQRTISEEKPKAVLSYEFIPHSKTTFRNKFILILSDSTNNMIKDKVYHNYAWLAMPDILPDFAKELESLELKYKK</sequence>
<gene>
    <name evidence="1" type="ORF">QM481_08935</name>
</gene>
<dbReference type="RefSeq" id="WP_283381486.1">
    <property type="nucleotide sequence ID" value="NZ_JASHIE010000005.1"/>
</dbReference>
<name>A0ABT6Z0J5_9BACT</name>
<organism evidence="1 2">
    <name type="scientific">Flectobacillus rivi</name>
    <dbReference type="NCBI Taxonomy" id="2984209"/>
    <lineage>
        <taxon>Bacteria</taxon>
        <taxon>Pseudomonadati</taxon>
        <taxon>Bacteroidota</taxon>
        <taxon>Cytophagia</taxon>
        <taxon>Cytophagales</taxon>
        <taxon>Flectobacillaceae</taxon>
        <taxon>Flectobacillus</taxon>
    </lineage>
</organism>
<evidence type="ECO:0000313" key="2">
    <source>
        <dbReference type="Proteomes" id="UP001225761"/>
    </source>
</evidence>
<keyword evidence="2" id="KW-1185">Reference proteome</keyword>
<comment type="caution">
    <text evidence="1">The sequence shown here is derived from an EMBL/GenBank/DDBJ whole genome shotgun (WGS) entry which is preliminary data.</text>
</comment>
<proteinExistence type="predicted"/>